<dbReference type="RefSeq" id="XP_058344756.1">
    <property type="nucleotide sequence ID" value="XM_058484495.1"/>
</dbReference>
<accession>A0AAD7Y0I1</accession>
<comment type="caution">
    <text evidence="1">The sequence shown here is derived from an EMBL/GenBank/DDBJ whole genome shotgun (WGS) entry which is preliminary data.</text>
</comment>
<dbReference type="Proteomes" id="UP001234581">
    <property type="component" value="Unassembled WGS sequence"/>
</dbReference>
<gene>
    <name evidence="1" type="ORF">O0I10_004436</name>
</gene>
<sequence length="105" mass="12113">MESSSAYIEEDITHSLDDTYKLVDEMASTLKMELQEMAQVSATTAYQRAVYGIQCIRNQTTLLKTTLGSDHKWHVIQLRSATVPCSWDECPHFIKFCELMICLYR</sequence>
<dbReference type="AlphaFoldDB" id="A0AAD7Y0I1"/>
<proteinExistence type="predicted"/>
<evidence type="ECO:0000313" key="2">
    <source>
        <dbReference type="Proteomes" id="UP001234581"/>
    </source>
</evidence>
<keyword evidence="2" id="KW-1185">Reference proteome</keyword>
<dbReference type="GeneID" id="83211849"/>
<protein>
    <submittedName>
        <fullName evidence="1">Uncharacterized protein</fullName>
    </submittedName>
</protein>
<dbReference type="EMBL" id="JARTCD010000016">
    <property type="protein sequence ID" value="KAJ8659843.1"/>
    <property type="molecule type" value="Genomic_DNA"/>
</dbReference>
<name>A0AAD7Y0I1_9FUNG</name>
<evidence type="ECO:0000313" key="1">
    <source>
        <dbReference type="EMBL" id="KAJ8659843.1"/>
    </source>
</evidence>
<organism evidence="1 2">
    <name type="scientific">Lichtheimia ornata</name>
    <dbReference type="NCBI Taxonomy" id="688661"/>
    <lineage>
        <taxon>Eukaryota</taxon>
        <taxon>Fungi</taxon>
        <taxon>Fungi incertae sedis</taxon>
        <taxon>Mucoromycota</taxon>
        <taxon>Mucoromycotina</taxon>
        <taxon>Mucoromycetes</taxon>
        <taxon>Mucorales</taxon>
        <taxon>Lichtheimiaceae</taxon>
        <taxon>Lichtheimia</taxon>
    </lineage>
</organism>
<reference evidence="1 2" key="1">
    <citation type="submission" date="2023-03" db="EMBL/GenBank/DDBJ databases">
        <title>Genome sequence of Lichtheimia ornata CBS 291.66.</title>
        <authorList>
            <person name="Mohabir J.T."/>
            <person name="Shea T.P."/>
            <person name="Kurbessoian T."/>
            <person name="Berby B."/>
            <person name="Fontaine J."/>
            <person name="Livny J."/>
            <person name="Gnirke A."/>
            <person name="Stajich J.E."/>
            <person name="Cuomo C.A."/>
        </authorList>
    </citation>
    <scope>NUCLEOTIDE SEQUENCE [LARGE SCALE GENOMIC DNA]</scope>
    <source>
        <strain evidence="1">CBS 291.66</strain>
    </source>
</reference>